<reference evidence="2 3" key="1">
    <citation type="submission" date="2023-01" db="EMBL/GenBank/DDBJ databases">
        <authorList>
            <person name="Whitehead M."/>
        </authorList>
    </citation>
    <scope>NUCLEOTIDE SEQUENCE [LARGE SCALE GENOMIC DNA]</scope>
</reference>
<evidence type="ECO:0000313" key="3">
    <source>
        <dbReference type="Proteomes" id="UP001160148"/>
    </source>
</evidence>
<accession>A0AAV0WHQ7</accession>
<keyword evidence="3" id="KW-1185">Reference proteome</keyword>
<evidence type="ECO:0000313" key="2">
    <source>
        <dbReference type="EMBL" id="CAI6355342.1"/>
    </source>
</evidence>
<proteinExistence type="predicted"/>
<dbReference type="SUPFAM" id="SSF57903">
    <property type="entry name" value="FYVE/PHD zinc finger"/>
    <property type="match status" value="1"/>
</dbReference>
<feature type="coiled-coil region" evidence="1">
    <location>
        <begin position="118"/>
        <end position="152"/>
    </location>
</feature>
<dbReference type="AlphaFoldDB" id="A0AAV0WHQ7"/>
<protein>
    <recommendedName>
        <fullName evidence="4">Zinc finger PHD-type domain-containing protein</fullName>
    </recommendedName>
</protein>
<dbReference type="EMBL" id="CARXXK010000002">
    <property type="protein sequence ID" value="CAI6355342.1"/>
    <property type="molecule type" value="Genomic_DNA"/>
</dbReference>
<gene>
    <name evidence="2" type="ORF">MEUPH1_LOCUS11210</name>
</gene>
<evidence type="ECO:0008006" key="4">
    <source>
        <dbReference type="Google" id="ProtNLM"/>
    </source>
</evidence>
<evidence type="ECO:0000256" key="1">
    <source>
        <dbReference type="SAM" id="Coils"/>
    </source>
</evidence>
<comment type="caution">
    <text evidence="2">The sequence shown here is derived from an EMBL/GenBank/DDBJ whole genome shotgun (WGS) entry which is preliminary data.</text>
</comment>
<dbReference type="Proteomes" id="UP001160148">
    <property type="component" value="Unassembled WGS sequence"/>
</dbReference>
<dbReference type="InterPro" id="IPR011011">
    <property type="entry name" value="Znf_FYVE_PHD"/>
</dbReference>
<dbReference type="Gene3D" id="1.20.5.170">
    <property type="match status" value="1"/>
</dbReference>
<name>A0AAV0WHQ7_9HEMI</name>
<organism evidence="2 3">
    <name type="scientific">Macrosiphum euphorbiae</name>
    <name type="common">potato aphid</name>
    <dbReference type="NCBI Taxonomy" id="13131"/>
    <lineage>
        <taxon>Eukaryota</taxon>
        <taxon>Metazoa</taxon>
        <taxon>Ecdysozoa</taxon>
        <taxon>Arthropoda</taxon>
        <taxon>Hexapoda</taxon>
        <taxon>Insecta</taxon>
        <taxon>Pterygota</taxon>
        <taxon>Neoptera</taxon>
        <taxon>Paraneoptera</taxon>
        <taxon>Hemiptera</taxon>
        <taxon>Sternorrhyncha</taxon>
        <taxon>Aphidomorpha</taxon>
        <taxon>Aphidoidea</taxon>
        <taxon>Aphididae</taxon>
        <taxon>Macrosiphini</taxon>
        <taxon>Macrosiphum</taxon>
    </lineage>
</organism>
<sequence>MSVACDKCSLSVSLSKNKIVCIKCNGTYNTKCASTFTSQNEKFSWICESCILISKNEKNLTIRKKHNSSNNEDINIVLIREDISKLITKIETLENSVSFSSNKINDFSEKLDLISESVKNINKKFSQMEIKLANLEKQVDMLKGENNQFEETFLLNNITITGIPTTILNVNCPADEIINAFRINTKQNNGKLVVRCVSKFISRNLYNNSN</sequence>
<keyword evidence="1" id="KW-0175">Coiled coil</keyword>